<dbReference type="OrthoDB" id="378564at2759"/>
<comment type="function">
    <text evidence="13">Scramblase that mediates the translocation of glucosaminylphosphatidylinositol (alpha-D-GlcN-(1-6)-(1,2-diacyl-sn-glycero-3-phospho)-1D-myo-inositol, GlcN-PI) across the endoplasmic reticulum (ER) membrane, from the cytosolic leaflet to the luminal leaflet of the ER membrane, where it participates in the biosynthesis of glycosylphosphatidylinositol (GPI). GPI is a lipid glycoconjugate involved in post-translational modification of proteins. Can also translocate 1,2-diacyl-sn-glycero-3-phospho-(1D-myo-inositol) (phosphatidylinositol or PI), as well as several other phospholipids (1,2-diacyl-sn-glycero-3-phosphocholine, 1,2-diacyl-sn-glycero-3-phosphoethanolamine), and N-acetylglucosaminylphosphatidylinositol (GlcNAc-PI) in vitro.</text>
</comment>
<comment type="caution">
    <text evidence="16">The sequence shown here is derived from an EMBL/GenBank/DDBJ whole genome shotgun (WGS) entry which is preliminary data.</text>
</comment>
<evidence type="ECO:0000256" key="13">
    <source>
        <dbReference type="ARBA" id="ARBA00045827"/>
    </source>
</evidence>
<evidence type="ECO:0000256" key="8">
    <source>
        <dbReference type="ARBA" id="ARBA00035895"/>
    </source>
</evidence>
<comment type="catalytic activity">
    <reaction evidence="6">
        <text>a 1,2-diacyl-sn-glycero-3-phosphoethanolamine(in) = a 1,2-diacyl-sn-glycero-3-phosphoethanolamine(out)</text>
        <dbReference type="Rhea" id="RHEA:38895"/>
        <dbReference type="ChEBI" id="CHEBI:64612"/>
    </reaction>
</comment>
<evidence type="ECO:0000256" key="14">
    <source>
        <dbReference type="ARBA" id="ARBA00093208"/>
    </source>
</evidence>
<accession>A0A834XTW2</accession>
<evidence type="ECO:0000256" key="4">
    <source>
        <dbReference type="ARBA" id="ARBA00022989"/>
    </source>
</evidence>
<evidence type="ECO:0000256" key="6">
    <source>
        <dbReference type="ARBA" id="ARBA00024615"/>
    </source>
</evidence>
<dbReference type="PANTHER" id="PTHR21347">
    <property type="entry name" value="CLEFT LIP AND PALATE ASSOCIATED TRANSMEMBRANE PROTEIN-RELATED"/>
    <property type="match status" value="1"/>
</dbReference>
<evidence type="ECO:0000256" key="12">
    <source>
        <dbReference type="ARBA" id="ARBA00043155"/>
    </source>
</evidence>
<comment type="catalytic activity">
    <reaction evidence="9">
        <text>6-(alpha-D-glucosaminyl)-(1-octadecanoyl,2-(9Z)-octadecenoyl-sn-glycero-3-phospho)-1D-myo-inositol(in) = 6-(alpha-D-glucosaminyl)-(1-octadecanoyl,2-(9Z)-octadecenoyl-sn-glycero-3-phospho)-1D-myo-inositol(out)</text>
        <dbReference type="Rhea" id="RHEA:71495"/>
        <dbReference type="ChEBI" id="CHEBI:190691"/>
    </reaction>
</comment>
<proteinExistence type="inferred from homology"/>
<evidence type="ECO:0000256" key="5">
    <source>
        <dbReference type="ARBA" id="ARBA00023136"/>
    </source>
</evidence>
<keyword evidence="17" id="KW-1185">Reference proteome</keyword>
<evidence type="ECO:0000256" key="3">
    <source>
        <dbReference type="ARBA" id="ARBA00022692"/>
    </source>
</evidence>
<evidence type="ECO:0000256" key="10">
    <source>
        <dbReference type="ARBA" id="ARBA00040905"/>
    </source>
</evidence>
<dbReference type="Pfam" id="PF05602">
    <property type="entry name" value="CLPTM1"/>
    <property type="match status" value="1"/>
</dbReference>
<comment type="catalytic activity">
    <reaction evidence="14">
        <text>a 6-(alpha-D-glucosaminyl)-1-(1,2-diacyl-sn-glycero-3-phospho)-1D-myo-inositol(in) = a 6-(alpha-D-glucosaminyl)-1-(1,2-diacyl-sn-glycero-3-phospho)-1D-myo-inositol(out)</text>
        <dbReference type="Rhea" id="RHEA:71491"/>
        <dbReference type="ChEBI" id="CHEBI:57997"/>
    </reaction>
</comment>
<dbReference type="EMBL" id="JACMRX010000003">
    <property type="protein sequence ID" value="KAF7992408.1"/>
    <property type="molecule type" value="Genomic_DNA"/>
</dbReference>
<dbReference type="Proteomes" id="UP000639338">
    <property type="component" value="Unassembled WGS sequence"/>
</dbReference>
<evidence type="ECO:0000256" key="15">
    <source>
        <dbReference type="SAM" id="Phobius"/>
    </source>
</evidence>
<evidence type="ECO:0000256" key="2">
    <source>
        <dbReference type="ARBA" id="ARBA00009310"/>
    </source>
</evidence>
<evidence type="ECO:0000256" key="1">
    <source>
        <dbReference type="ARBA" id="ARBA00004141"/>
    </source>
</evidence>
<reference evidence="16 17" key="1">
    <citation type="submission" date="2020-08" db="EMBL/GenBank/DDBJ databases">
        <title>Aphidius gifuensis genome sequencing and assembly.</title>
        <authorList>
            <person name="Du Z."/>
        </authorList>
    </citation>
    <scope>NUCLEOTIDE SEQUENCE [LARGE SCALE GENOMIC DNA]</scope>
    <source>
        <strain evidence="16">YNYX2018</strain>
        <tissue evidence="16">Adults</tissue>
    </source>
</reference>
<dbReference type="InterPro" id="IPR008429">
    <property type="entry name" value="CLPTM1"/>
</dbReference>
<comment type="catalytic activity">
    <reaction evidence="7">
        <text>a 1,2-diacyl-sn-glycero-3-phosphocholine(in) = a 1,2-diacyl-sn-glycero-3-phosphocholine(out)</text>
        <dbReference type="Rhea" id="RHEA:38571"/>
        <dbReference type="ChEBI" id="CHEBI:57643"/>
    </reaction>
</comment>
<evidence type="ECO:0000256" key="9">
    <source>
        <dbReference type="ARBA" id="ARBA00036810"/>
    </source>
</evidence>
<organism evidence="16 17">
    <name type="scientific">Aphidius gifuensis</name>
    <name type="common">Parasitoid wasp</name>
    <dbReference type="NCBI Taxonomy" id="684658"/>
    <lineage>
        <taxon>Eukaryota</taxon>
        <taxon>Metazoa</taxon>
        <taxon>Ecdysozoa</taxon>
        <taxon>Arthropoda</taxon>
        <taxon>Hexapoda</taxon>
        <taxon>Insecta</taxon>
        <taxon>Pterygota</taxon>
        <taxon>Neoptera</taxon>
        <taxon>Endopterygota</taxon>
        <taxon>Hymenoptera</taxon>
        <taxon>Apocrita</taxon>
        <taxon>Ichneumonoidea</taxon>
        <taxon>Braconidae</taxon>
        <taxon>Aphidiinae</taxon>
        <taxon>Aphidius</taxon>
    </lineage>
</organism>
<keyword evidence="4 15" id="KW-1133">Transmembrane helix</keyword>
<evidence type="ECO:0000256" key="7">
    <source>
        <dbReference type="ARBA" id="ARBA00024631"/>
    </source>
</evidence>
<gene>
    <name evidence="16" type="ORF">HCN44_001733</name>
</gene>
<dbReference type="PANTHER" id="PTHR21347:SF0">
    <property type="entry name" value="LIPID SCRAMBLASE CLPTM1L"/>
    <property type="match status" value="1"/>
</dbReference>
<comment type="subcellular location">
    <subcellularLocation>
        <location evidence="1">Membrane</location>
        <topology evidence="1">Multi-pass membrane protein</topology>
    </subcellularLocation>
</comment>
<dbReference type="GO" id="GO:0016020">
    <property type="term" value="C:membrane"/>
    <property type="evidence" value="ECO:0007669"/>
    <property type="project" value="UniProtKB-SubCell"/>
</dbReference>
<keyword evidence="3 15" id="KW-0812">Transmembrane</keyword>
<feature type="transmembrane region" description="Helical" evidence="15">
    <location>
        <begin position="398"/>
        <end position="417"/>
    </location>
</feature>
<dbReference type="AlphaFoldDB" id="A0A834XTW2"/>
<feature type="transmembrane region" description="Helical" evidence="15">
    <location>
        <begin position="7"/>
        <end position="30"/>
    </location>
</feature>
<comment type="catalytic activity">
    <reaction evidence="8">
        <text>a 1,2-diacyl-sn-glycero-3-phospho-(1D-myo-inositol)(in) = a 1,2-diacyl-sn-glycero-3-phospho-(1D-myo-inositol)(out)</text>
        <dbReference type="Rhea" id="RHEA:38691"/>
        <dbReference type="ChEBI" id="CHEBI:57880"/>
    </reaction>
</comment>
<name>A0A834XTW2_APHGI</name>
<feature type="transmembrane region" description="Helical" evidence="15">
    <location>
        <begin position="277"/>
        <end position="298"/>
    </location>
</feature>
<evidence type="ECO:0000256" key="11">
    <source>
        <dbReference type="ARBA" id="ARBA00042320"/>
    </source>
</evidence>
<keyword evidence="5 15" id="KW-0472">Membrane</keyword>
<dbReference type="GO" id="GO:0012505">
    <property type="term" value="C:endomembrane system"/>
    <property type="evidence" value="ECO:0007669"/>
    <property type="project" value="TreeGrafter"/>
</dbReference>
<evidence type="ECO:0000313" key="17">
    <source>
        <dbReference type="Proteomes" id="UP000639338"/>
    </source>
</evidence>
<feature type="transmembrane region" description="Helical" evidence="15">
    <location>
        <begin position="423"/>
        <end position="444"/>
    </location>
</feature>
<protein>
    <recommendedName>
        <fullName evidence="10">Lipid scramblase CLPTM1L</fullName>
    </recommendedName>
    <alternativeName>
        <fullName evidence="12">Cisplatin resistance-related protein 9</fullName>
    </alternativeName>
    <alternativeName>
        <fullName evidence="11">Cleft lip and palate transmembrane protein 1-like protein</fullName>
    </alternativeName>
</protein>
<evidence type="ECO:0000313" key="16">
    <source>
        <dbReference type="EMBL" id="KAF7992408.1"/>
    </source>
</evidence>
<sequence length="540" mass="62475">MQRPSFTLILSGIFIGYVIYAIFGITQLFMPPNCESNEPCLKSFLKKTSKLQAHMFISSNTKSGEVHNLHTTNFDYKNPLSIPVQLELPNKTRQNGTLFLHIIIVPESKKNNGQTFNQLQQNPHMVYTRIKLTQFAIPQAETFNLLGENNENPSIKKNRGKTISHLRSKVTFIIVTDINELPSNKVPYEIRNSISITDDGKFLPIVEYDFLQTRLKDLVQIKPDDRVMNLTINYAPISIGHLRLIQHLRGTLEAFKKLGFSDKDVDDIKGIYADTNFYLLTVTIFIASIHFLFDFLSFKNDVNFWRTRSSFEGLSVSSIIWRGFSQSVIFLYLLDERSSMLILIPAGIGTLIEMWKIKKVLRIKISRGDGLIPSIKYENKKQNDETQTRKFDAEFMQYLSYLLYPLVIGGAVYSLIYQPHKSWYSWTINSMVNGVYAFGFLFMLPQLFVNYKLKSVAHLPWRSFMYKAFNTFIDDIFAFIITMPTAHRVACFRDDIVFLGYLYQRWLYPVDKSRIDTETIVEEPTTGTIISKKISDKKIN</sequence>
<comment type="similarity">
    <text evidence="2">Belongs to the CLPTM1 family.</text>
</comment>